<feature type="modified residue" description="N6-(pyridoxal phosphate)lysine" evidence="4">
    <location>
        <position position="191"/>
    </location>
</feature>
<gene>
    <name evidence="6" type="ORF">H7B67_00355</name>
</gene>
<dbReference type="GO" id="GO:0030170">
    <property type="term" value="F:pyridoxal phosphate binding"/>
    <property type="evidence" value="ECO:0007669"/>
    <property type="project" value="TreeGrafter"/>
</dbReference>
<dbReference type="InterPro" id="IPR015424">
    <property type="entry name" value="PyrdxlP-dep_Trfase"/>
</dbReference>
<comment type="similarity">
    <text evidence="2 5">Belongs to the DegT/DnrJ/EryC1 family.</text>
</comment>
<dbReference type="AlphaFoldDB" id="A0A841SJ78"/>
<keyword evidence="7" id="KW-1185">Reference proteome</keyword>
<dbReference type="PANTHER" id="PTHR30244:SF9">
    <property type="entry name" value="PROTEIN RV3402C"/>
    <property type="match status" value="1"/>
</dbReference>
<proteinExistence type="inferred from homology"/>
<evidence type="ECO:0000313" key="6">
    <source>
        <dbReference type="EMBL" id="MBB6632573.1"/>
    </source>
</evidence>
<evidence type="ECO:0000256" key="1">
    <source>
        <dbReference type="ARBA" id="ARBA00022898"/>
    </source>
</evidence>
<dbReference type="Pfam" id="PF01041">
    <property type="entry name" value="DegT_DnrJ_EryC1"/>
    <property type="match status" value="1"/>
</dbReference>
<dbReference type="Proteomes" id="UP000535838">
    <property type="component" value="Unassembled WGS sequence"/>
</dbReference>
<evidence type="ECO:0000256" key="4">
    <source>
        <dbReference type="PIRSR" id="PIRSR000390-2"/>
    </source>
</evidence>
<dbReference type="InterPro" id="IPR015421">
    <property type="entry name" value="PyrdxlP-dep_Trfase_major"/>
</dbReference>
<name>A0A841SJ78_9BACL</name>
<keyword evidence="6" id="KW-0808">Transferase</keyword>
<comment type="caution">
    <text evidence="6">The sequence shown here is derived from an EMBL/GenBank/DDBJ whole genome shotgun (WGS) entry which is preliminary data.</text>
</comment>
<dbReference type="PIRSF" id="PIRSF000390">
    <property type="entry name" value="PLP_StrS"/>
    <property type="match status" value="1"/>
</dbReference>
<evidence type="ECO:0000256" key="5">
    <source>
        <dbReference type="RuleBase" id="RU004508"/>
    </source>
</evidence>
<sequence>MQLSITKFEKPVYVFEPVLPDLNQLHEKLSEIWASKYVANMGPQHRLLNERITEFLKVSNTTLFSNGTLALMAASRALDLEGEVITTPFTFAATPHSLVWNNLTPVFCDINPVDLTINPARIEEMITPRTSAIMGVHVYGNPCDVVKIQEIADKYNLKVIYDAAHAFGTTIDGIGIGNFGDMTMFSFHATKLFNTIEGGALCYKDEQLMDKLNLIKNFGIKNEEEVVMAGFNAKLNEVQSAVGLLVLDMVEEEQKKRMKVFDIYKEVVDRLDGVEIVNTSDESVHSSYQYFAIRIDAERCGRTRDEVYHKFKNYNVFTRRYFYPLCSDFECYRDLPSSAVANLPVAKQASKEVLCLPFYGSLLENNGAESISHILRKVIVDG</sequence>
<dbReference type="GO" id="GO:0008483">
    <property type="term" value="F:transaminase activity"/>
    <property type="evidence" value="ECO:0007669"/>
    <property type="project" value="UniProtKB-KW"/>
</dbReference>
<dbReference type="EMBL" id="JACJVQ010000001">
    <property type="protein sequence ID" value="MBB6632573.1"/>
    <property type="molecule type" value="Genomic_DNA"/>
</dbReference>
<dbReference type="Gene3D" id="3.40.640.10">
    <property type="entry name" value="Type I PLP-dependent aspartate aminotransferase-like (Major domain)"/>
    <property type="match status" value="1"/>
</dbReference>
<dbReference type="GO" id="GO:0000271">
    <property type="term" value="P:polysaccharide biosynthetic process"/>
    <property type="evidence" value="ECO:0007669"/>
    <property type="project" value="TreeGrafter"/>
</dbReference>
<evidence type="ECO:0000256" key="3">
    <source>
        <dbReference type="PIRSR" id="PIRSR000390-1"/>
    </source>
</evidence>
<evidence type="ECO:0000256" key="2">
    <source>
        <dbReference type="ARBA" id="ARBA00037999"/>
    </source>
</evidence>
<reference evidence="6 7" key="1">
    <citation type="submission" date="2020-08" db="EMBL/GenBank/DDBJ databases">
        <title>Cohnella phylogeny.</title>
        <authorList>
            <person name="Dunlap C."/>
        </authorList>
    </citation>
    <scope>NUCLEOTIDE SEQUENCE [LARGE SCALE GENOMIC DNA]</scope>
    <source>
        <strain evidence="6 7">DSM 25241</strain>
    </source>
</reference>
<dbReference type="RefSeq" id="WP_185117816.1">
    <property type="nucleotide sequence ID" value="NZ_JACJVQ010000001.1"/>
</dbReference>
<dbReference type="SUPFAM" id="SSF53383">
    <property type="entry name" value="PLP-dependent transferases"/>
    <property type="match status" value="1"/>
</dbReference>
<keyword evidence="1 4" id="KW-0663">Pyridoxal phosphate</keyword>
<dbReference type="InterPro" id="IPR000653">
    <property type="entry name" value="DegT/StrS_aminotransferase"/>
</dbReference>
<organism evidence="6 7">
    <name type="scientific">Cohnella thailandensis</name>
    <dbReference type="NCBI Taxonomy" id="557557"/>
    <lineage>
        <taxon>Bacteria</taxon>
        <taxon>Bacillati</taxon>
        <taxon>Bacillota</taxon>
        <taxon>Bacilli</taxon>
        <taxon>Bacillales</taxon>
        <taxon>Paenibacillaceae</taxon>
        <taxon>Cohnella</taxon>
    </lineage>
</organism>
<dbReference type="PANTHER" id="PTHR30244">
    <property type="entry name" value="TRANSAMINASE"/>
    <property type="match status" value="1"/>
</dbReference>
<evidence type="ECO:0000313" key="7">
    <source>
        <dbReference type="Proteomes" id="UP000535838"/>
    </source>
</evidence>
<protein>
    <submittedName>
        <fullName evidence="6">DegT/DnrJ/EryC1/StrS family aminotransferase</fullName>
    </submittedName>
</protein>
<accession>A0A841SJ78</accession>
<keyword evidence="6" id="KW-0032">Aminotransferase</keyword>
<feature type="active site" description="Proton acceptor" evidence="3">
    <location>
        <position position="191"/>
    </location>
</feature>
<dbReference type="CDD" id="cd00616">
    <property type="entry name" value="AHBA_syn"/>
    <property type="match status" value="1"/>
</dbReference>